<name>A0A448X1P0_9PLAT</name>
<dbReference type="Proteomes" id="UP000784294">
    <property type="component" value="Unassembled WGS sequence"/>
</dbReference>
<evidence type="ECO:0000313" key="2">
    <source>
        <dbReference type="Proteomes" id="UP000784294"/>
    </source>
</evidence>
<sequence length="201" mass="21675">MTHASQSDWPASIDAFSGFATTQKSRPSGTASFQALRNRPVALSALVARLVDASALNRWAGQAGWCFSCLFSWLPDTDAAVESSTSRFRLTAASSSTSASGQTVQVCTAMVVGAYLSSPSGTTPSLPSRPDLDRPGPLLVRPTASKIYRHCEAVCITPPPDRLLFVRLVSSRFDCAFLECCSLRPPRFGVSRNAIRDSWIR</sequence>
<protein>
    <submittedName>
        <fullName evidence="1">Uncharacterized protein</fullName>
    </submittedName>
</protein>
<gene>
    <name evidence="1" type="ORF">PXEA_LOCUS19217</name>
</gene>
<evidence type="ECO:0000313" key="1">
    <source>
        <dbReference type="EMBL" id="VEL25777.1"/>
    </source>
</evidence>
<organism evidence="1 2">
    <name type="scientific">Protopolystoma xenopodis</name>
    <dbReference type="NCBI Taxonomy" id="117903"/>
    <lineage>
        <taxon>Eukaryota</taxon>
        <taxon>Metazoa</taxon>
        <taxon>Spiralia</taxon>
        <taxon>Lophotrochozoa</taxon>
        <taxon>Platyhelminthes</taxon>
        <taxon>Monogenea</taxon>
        <taxon>Polyopisthocotylea</taxon>
        <taxon>Polystomatidea</taxon>
        <taxon>Polystomatidae</taxon>
        <taxon>Protopolystoma</taxon>
    </lineage>
</organism>
<dbReference type="AlphaFoldDB" id="A0A448X1P0"/>
<keyword evidence="2" id="KW-1185">Reference proteome</keyword>
<proteinExistence type="predicted"/>
<dbReference type="EMBL" id="CAAALY010076165">
    <property type="protein sequence ID" value="VEL25777.1"/>
    <property type="molecule type" value="Genomic_DNA"/>
</dbReference>
<accession>A0A448X1P0</accession>
<reference evidence="1" key="1">
    <citation type="submission" date="2018-11" db="EMBL/GenBank/DDBJ databases">
        <authorList>
            <consortium name="Pathogen Informatics"/>
        </authorList>
    </citation>
    <scope>NUCLEOTIDE SEQUENCE</scope>
</reference>
<comment type="caution">
    <text evidence="1">The sequence shown here is derived from an EMBL/GenBank/DDBJ whole genome shotgun (WGS) entry which is preliminary data.</text>
</comment>